<feature type="region of interest" description="Disordered" evidence="1">
    <location>
        <begin position="81"/>
        <end position="103"/>
    </location>
</feature>
<evidence type="ECO:0000313" key="2">
    <source>
        <dbReference type="EMBL" id="CAD8417413.1"/>
    </source>
</evidence>
<dbReference type="AlphaFoldDB" id="A0A7S0CAF0"/>
<dbReference type="EMBL" id="HBEL01029175">
    <property type="protein sequence ID" value="CAD8417413.1"/>
    <property type="molecule type" value="Transcribed_RNA"/>
</dbReference>
<name>A0A7S0CAF0_9STRA</name>
<protein>
    <submittedName>
        <fullName evidence="2">Uncharacterized protein</fullName>
    </submittedName>
</protein>
<accession>A0A7S0CAF0</accession>
<gene>
    <name evidence="2" type="ORF">PINE0816_LOCUS13548</name>
</gene>
<organism evidence="2">
    <name type="scientific">Proboscia inermis</name>
    <dbReference type="NCBI Taxonomy" id="420281"/>
    <lineage>
        <taxon>Eukaryota</taxon>
        <taxon>Sar</taxon>
        <taxon>Stramenopiles</taxon>
        <taxon>Ochrophyta</taxon>
        <taxon>Bacillariophyta</taxon>
        <taxon>Coscinodiscophyceae</taxon>
        <taxon>Rhizosoleniophycidae</taxon>
        <taxon>Rhizosoleniales</taxon>
        <taxon>Rhizosoleniaceae</taxon>
        <taxon>Proboscia</taxon>
    </lineage>
</organism>
<proteinExistence type="predicted"/>
<reference evidence="2" key="1">
    <citation type="submission" date="2021-01" db="EMBL/GenBank/DDBJ databases">
        <authorList>
            <person name="Corre E."/>
            <person name="Pelletier E."/>
            <person name="Niang G."/>
            <person name="Scheremetjew M."/>
            <person name="Finn R."/>
            <person name="Kale V."/>
            <person name="Holt S."/>
            <person name="Cochrane G."/>
            <person name="Meng A."/>
            <person name="Brown T."/>
            <person name="Cohen L."/>
        </authorList>
    </citation>
    <scope>NUCLEOTIDE SEQUENCE</scope>
    <source>
        <strain evidence="2">CCAP1064/1</strain>
    </source>
</reference>
<sequence length="103" mass="11471">MPSLSTARISKINKFCTHNAKIPRILCHVLIEPRLKTERKSYIDPNVQLPNLLVRSKIFKSRQASKARKLVEHMLCAPLNGRKSNLGAKGGGSSVGKRSVSHR</sequence>
<evidence type="ECO:0000256" key="1">
    <source>
        <dbReference type="SAM" id="MobiDB-lite"/>
    </source>
</evidence>